<evidence type="ECO:0000256" key="1">
    <source>
        <dbReference type="SAM" id="MobiDB-lite"/>
    </source>
</evidence>
<feature type="compositionally biased region" description="Basic and acidic residues" evidence="1">
    <location>
        <begin position="74"/>
        <end position="89"/>
    </location>
</feature>
<feature type="non-terminal residue" evidence="2">
    <location>
        <position position="219"/>
    </location>
</feature>
<dbReference type="EMBL" id="CADCVH010000017">
    <property type="protein sequence ID" value="CAA9447303.1"/>
    <property type="molecule type" value="Genomic_DNA"/>
</dbReference>
<proteinExistence type="predicted"/>
<evidence type="ECO:0000313" key="2">
    <source>
        <dbReference type="EMBL" id="CAA9447303.1"/>
    </source>
</evidence>
<feature type="compositionally biased region" description="Low complexity" evidence="1">
    <location>
        <begin position="54"/>
        <end position="69"/>
    </location>
</feature>
<name>A0A6J4QKB0_9ACTN</name>
<feature type="compositionally biased region" description="Basic residues" evidence="1">
    <location>
        <begin position="171"/>
        <end position="186"/>
    </location>
</feature>
<organism evidence="2">
    <name type="scientific">uncultured Rubrobacteraceae bacterium</name>
    <dbReference type="NCBI Taxonomy" id="349277"/>
    <lineage>
        <taxon>Bacteria</taxon>
        <taxon>Bacillati</taxon>
        <taxon>Actinomycetota</taxon>
        <taxon>Rubrobacteria</taxon>
        <taxon>Rubrobacterales</taxon>
        <taxon>Rubrobacteraceae</taxon>
        <taxon>environmental samples</taxon>
    </lineage>
</organism>
<keyword evidence="2" id="KW-0378">Hydrolase</keyword>
<reference evidence="2" key="1">
    <citation type="submission" date="2020-02" db="EMBL/GenBank/DDBJ databases">
        <authorList>
            <person name="Meier V. D."/>
        </authorList>
    </citation>
    <scope>NUCLEOTIDE SEQUENCE</scope>
    <source>
        <strain evidence="2">AVDCRST_MAG02</strain>
    </source>
</reference>
<feature type="non-terminal residue" evidence="2">
    <location>
        <position position="1"/>
    </location>
</feature>
<feature type="compositionally biased region" description="Basic and acidic residues" evidence="1">
    <location>
        <begin position="1"/>
        <end position="11"/>
    </location>
</feature>
<dbReference type="EC" id="3.1.26.3" evidence="2"/>
<feature type="compositionally biased region" description="Basic residues" evidence="1">
    <location>
        <begin position="90"/>
        <end position="119"/>
    </location>
</feature>
<gene>
    <name evidence="2" type="ORF">AVDCRST_MAG02-514</name>
</gene>
<dbReference type="GO" id="GO:0004525">
    <property type="term" value="F:ribonuclease III activity"/>
    <property type="evidence" value="ECO:0007669"/>
    <property type="project" value="UniProtKB-EC"/>
</dbReference>
<dbReference type="AlphaFoldDB" id="A0A6J4QKB0"/>
<sequence length="219" mass="24546">VYKGPHSDPARAAKAAFAHPPQRGGPLRIERTPRVPRRFGLEQPGRRARFPRLPGASRGGPHPHPGSSGQEVVPGERRPAGGHRGDHRELRHQRLGGRGHRRGHHRRLLPHRPRPRAPHGGRDLQPFRGGHRRAPRLEDPPAGDAPGRRPAPDLPGHLQAGPGPPPELCLRRLRRRPRGRHRRRTLHQGERTGRRPRRARDPGHPSRPARAGRDPRRGV</sequence>
<feature type="compositionally biased region" description="Basic and acidic residues" evidence="1">
    <location>
        <begin position="187"/>
        <end position="204"/>
    </location>
</feature>
<protein>
    <submittedName>
        <fullName evidence="2">Ribonuclease III</fullName>
        <ecNumber evidence="2">3.1.26.3</ecNumber>
    </submittedName>
</protein>
<feature type="region of interest" description="Disordered" evidence="1">
    <location>
        <begin position="1"/>
        <end position="219"/>
    </location>
</feature>
<accession>A0A6J4QKB0</accession>